<dbReference type="SUPFAM" id="SSF51735">
    <property type="entry name" value="NAD(P)-binding Rossmann-fold domains"/>
    <property type="match status" value="1"/>
</dbReference>
<comment type="similarity">
    <text evidence="1">Belongs to the NmrA-type oxidoreductase family.</text>
</comment>
<dbReference type="InterPro" id="IPR036291">
    <property type="entry name" value="NAD(P)-bd_dom_sf"/>
</dbReference>
<sequence length="285" mass="31161">MDERLIAVTGATGRQGGAVARHLLAGGWRVRALTRDPASRAAQALAGRGAEVVRADMGDVDSLLSAFAGAHGVYSVQNGVEYGMDAEVAQGKAVADAAAKSGVDHLVYGSAGVGRGDTGVESWDCKEVVKAHIEKVGVPFTVLRPMAFMELMSDKRFFPPVAVWSVMPRLMGEDRPVVWIGVDDLGAIAARVFATPELHIGEDIALVADVRSIRECRELWREVTGSAPRRFPMPTWLFERVASRDLARMWRWLRENPTDVSRAPTLALHPTARTVRQWMEELHAR</sequence>
<evidence type="ECO:0000256" key="2">
    <source>
        <dbReference type="ARBA" id="ARBA00022857"/>
    </source>
</evidence>
<evidence type="ECO:0000313" key="4">
    <source>
        <dbReference type="EMBL" id="MFC7614525.1"/>
    </source>
</evidence>
<evidence type="ECO:0000259" key="3">
    <source>
        <dbReference type="Pfam" id="PF05368"/>
    </source>
</evidence>
<dbReference type="InterPro" id="IPR051164">
    <property type="entry name" value="NmrA-like_oxidored"/>
</dbReference>
<dbReference type="EMBL" id="JBHTEY010000004">
    <property type="protein sequence ID" value="MFC7614525.1"/>
    <property type="molecule type" value="Genomic_DNA"/>
</dbReference>
<gene>
    <name evidence="4" type="ORF">ACFQV2_14320</name>
</gene>
<dbReference type="PANTHER" id="PTHR42748">
    <property type="entry name" value="NITROGEN METABOLITE REPRESSION PROTEIN NMRA FAMILY MEMBER"/>
    <property type="match status" value="1"/>
</dbReference>
<accession>A0ABW2TL88</accession>
<evidence type="ECO:0000256" key="1">
    <source>
        <dbReference type="ARBA" id="ARBA00006328"/>
    </source>
</evidence>
<name>A0ABW2TL88_9PSEU</name>
<dbReference type="InterPro" id="IPR008030">
    <property type="entry name" value="NmrA-like"/>
</dbReference>
<proteinExistence type="inferred from homology"/>
<keyword evidence="2" id="KW-0521">NADP</keyword>
<dbReference type="PANTHER" id="PTHR42748:SF7">
    <property type="entry name" value="NMRA LIKE REDOX SENSOR 1-RELATED"/>
    <property type="match status" value="1"/>
</dbReference>
<comment type="caution">
    <text evidence="4">The sequence shown here is derived from an EMBL/GenBank/DDBJ whole genome shotgun (WGS) entry which is preliminary data.</text>
</comment>
<protein>
    <submittedName>
        <fullName evidence="4">NmrA/HSCARG family protein</fullName>
    </submittedName>
</protein>
<dbReference type="Gene3D" id="3.40.50.720">
    <property type="entry name" value="NAD(P)-binding Rossmann-like Domain"/>
    <property type="match status" value="1"/>
</dbReference>
<evidence type="ECO:0000313" key="5">
    <source>
        <dbReference type="Proteomes" id="UP001596512"/>
    </source>
</evidence>
<feature type="domain" description="NmrA-like" evidence="3">
    <location>
        <begin position="4"/>
        <end position="255"/>
    </location>
</feature>
<keyword evidence="5" id="KW-1185">Reference proteome</keyword>
<dbReference type="Gene3D" id="3.90.25.10">
    <property type="entry name" value="UDP-galactose 4-epimerase, domain 1"/>
    <property type="match status" value="1"/>
</dbReference>
<dbReference type="Proteomes" id="UP001596512">
    <property type="component" value="Unassembled WGS sequence"/>
</dbReference>
<dbReference type="CDD" id="cd05251">
    <property type="entry name" value="NmrA_like_SDR_a"/>
    <property type="match status" value="1"/>
</dbReference>
<organism evidence="4 5">
    <name type="scientific">Actinokineospora soli</name>
    <dbReference type="NCBI Taxonomy" id="1048753"/>
    <lineage>
        <taxon>Bacteria</taxon>
        <taxon>Bacillati</taxon>
        <taxon>Actinomycetota</taxon>
        <taxon>Actinomycetes</taxon>
        <taxon>Pseudonocardiales</taxon>
        <taxon>Pseudonocardiaceae</taxon>
        <taxon>Actinokineospora</taxon>
    </lineage>
</organism>
<reference evidence="5" key="1">
    <citation type="journal article" date="2019" name="Int. J. Syst. Evol. Microbiol.">
        <title>The Global Catalogue of Microorganisms (GCM) 10K type strain sequencing project: providing services to taxonomists for standard genome sequencing and annotation.</title>
        <authorList>
            <consortium name="The Broad Institute Genomics Platform"/>
            <consortium name="The Broad Institute Genome Sequencing Center for Infectious Disease"/>
            <person name="Wu L."/>
            <person name="Ma J."/>
        </authorList>
    </citation>
    <scope>NUCLEOTIDE SEQUENCE [LARGE SCALE GENOMIC DNA]</scope>
    <source>
        <strain evidence="5">JCM 17695</strain>
    </source>
</reference>
<dbReference type="Pfam" id="PF05368">
    <property type="entry name" value="NmrA"/>
    <property type="match status" value="1"/>
</dbReference>